<dbReference type="Gene3D" id="3.90.1750.20">
    <property type="entry name" value="Putative Large Serine Recombinase, Chain B, Domain 2"/>
    <property type="match status" value="1"/>
</dbReference>
<evidence type="ECO:0000259" key="3">
    <source>
        <dbReference type="PROSITE" id="PS51737"/>
    </source>
</evidence>
<accession>A0ABS4MQC2</accession>
<protein>
    <submittedName>
        <fullName evidence="4">DNA invertase Pin-like site-specific DNA recombinase</fullName>
    </submittedName>
</protein>
<dbReference type="InterPro" id="IPR025827">
    <property type="entry name" value="Zn_ribbon_recom_dom"/>
</dbReference>
<feature type="region of interest" description="Disordered" evidence="2">
    <location>
        <begin position="569"/>
        <end position="591"/>
    </location>
</feature>
<evidence type="ECO:0000256" key="1">
    <source>
        <dbReference type="SAM" id="Coils"/>
    </source>
</evidence>
<dbReference type="SUPFAM" id="SSF53041">
    <property type="entry name" value="Resolvase-like"/>
    <property type="match status" value="1"/>
</dbReference>
<dbReference type="Pfam" id="PF13408">
    <property type="entry name" value="Zn_ribbon_recom"/>
    <property type="match status" value="1"/>
</dbReference>
<dbReference type="InterPro" id="IPR036162">
    <property type="entry name" value="Resolvase-like_N_sf"/>
</dbReference>
<feature type="domain" description="Recombinase" evidence="3">
    <location>
        <begin position="226"/>
        <end position="356"/>
    </location>
</feature>
<dbReference type="EMBL" id="JAGGLR010000006">
    <property type="protein sequence ID" value="MBP2061708.1"/>
    <property type="molecule type" value="Genomic_DNA"/>
</dbReference>
<organism evidence="4 5">
    <name type="scientific">Streptomyces iranensis</name>
    <dbReference type="NCBI Taxonomy" id="576784"/>
    <lineage>
        <taxon>Bacteria</taxon>
        <taxon>Bacillati</taxon>
        <taxon>Actinomycetota</taxon>
        <taxon>Actinomycetes</taxon>
        <taxon>Kitasatosporales</taxon>
        <taxon>Streptomycetaceae</taxon>
        <taxon>Streptomyces</taxon>
        <taxon>Streptomyces violaceusniger group</taxon>
    </lineage>
</organism>
<evidence type="ECO:0000313" key="5">
    <source>
        <dbReference type="Proteomes" id="UP000756710"/>
    </source>
</evidence>
<dbReference type="SMART" id="SM00857">
    <property type="entry name" value="Resolvase"/>
    <property type="match status" value="1"/>
</dbReference>
<keyword evidence="1" id="KW-0175">Coiled coil</keyword>
<dbReference type="InterPro" id="IPR011109">
    <property type="entry name" value="DNA_bind_recombinase_dom"/>
</dbReference>
<gene>
    <name evidence="4" type="ORF">J2Z30_002717</name>
</gene>
<dbReference type="InterPro" id="IPR006119">
    <property type="entry name" value="Resolv_N"/>
</dbReference>
<dbReference type="PANTHER" id="PTHR30461">
    <property type="entry name" value="DNA-INVERTASE FROM LAMBDOID PROPHAGE"/>
    <property type="match status" value="1"/>
</dbReference>
<dbReference type="Proteomes" id="UP000756710">
    <property type="component" value="Unassembled WGS sequence"/>
</dbReference>
<dbReference type="GeneID" id="32473343"/>
<dbReference type="RefSeq" id="WP_078956856.1">
    <property type="nucleotide sequence ID" value="NZ_BAABDR010000045.1"/>
</dbReference>
<dbReference type="Pfam" id="PF07508">
    <property type="entry name" value="Recombinase"/>
    <property type="match status" value="1"/>
</dbReference>
<sequence length="591" mass="66669">MSPTPFTANTLDLSAVSGIDDPMITQLRERGRTTTLDLSAGYAQYVPQRPGGYLRLSMHDINEERRARKEASKRKTAIERQTEDIEAKRQALKWGKFAKLYIDDDTSAYKKKRITRPDGSVDWVVLREDFQQMLKDLLNGVIDGIIFYDLDRLVRQPRDLEDLANVVNEVKRPAIGATSELNLVRESDCNMARVMCVMLLKQSQDTARRVARDTLAAAEVGIPIGRLGYGWVRKGEDVGTKIEEEAKVVRRIFRELVEKNGTPSSITRGLTLSEIPSPGGGDWTTATVKLILSNPRYAGMVLYSGRHRLEPSKQHDGMSKLLTDENGNPVMGTWDEIVSPQTWFKAQGILKARQEQNGVDTTPVGGHEYGKYLLTGVVRCYKCKKPMEGRWNGKAQYHQYRCQSRGRNGACGSTARKMAPLDDLIDILMEEFLIEKLGVSLNEGDEEDEEITEQRTELEEQKSAAIGEKDRLKEKWERGELSDVGWSNEDYYEHIGVISKKIRELIEKLEDLGSAPDPKAVESDLMLWRSGDNVEKRTIIKRYMKHIQLLKGPKGRGKFDPNTVIPIWREQGGRPSGRTPGEATADVPAPH</sequence>
<evidence type="ECO:0000256" key="2">
    <source>
        <dbReference type="SAM" id="MobiDB-lite"/>
    </source>
</evidence>
<name>A0ABS4MQC2_9ACTN</name>
<dbReference type="InterPro" id="IPR050639">
    <property type="entry name" value="SSR_resolvase"/>
</dbReference>
<reference evidence="4 5" key="1">
    <citation type="submission" date="2021-03" db="EMBL/GenBank/DDBJ databases">
        <title>Genomic Encyclopedia of Type Strains, Phase IV (KMG-IV): sequencing the most valuable type-strain genomes for metagenomic binning, comparative biology and taxonomic classification.</title>
        <authorList>
            <person name="Goeker M."/>
        </authorList>
    </citation>
    <scope>NUCLEOTIDE SEQUENCE [LARGE SCALE GENOMIC DNA]</scope>
    <source>
        <strain evidence="4 5">DSM 41954</strain>
    </source>
</reference>
<feature type="coiled-coil region" evidence="1">
    <location>
        <begin position="441"/>
        <end position="475"/>
    </location>
</feature>
<evidence type="ECO:0000313" key="4">
    <source>
        <dbReference type="EMBL" id="MBP2061708.1"/>
    </source>
</evidence>
<proteinExistence type="predicted"/>
<dbReference type="CDD" id="cd00338">
    <property type="entry name" value="Ser_Recombinase"/>
    <property type="match status" value="1"/>
</dbReference>
<dbReference type="InterPro" id="IPR038109">
    <property type="entry name" value="DNA_bind_recomb_sf"/>
</dbReference>
<dbReference type="Pfam" id="PF00239">
    <property type="entry name" value="Resolvase"/>
    <property type="match status" value="1"/>
</dbReference>
<dbReference type="PROSITE" id="PS51737">
    <property type="entry name" value="RECOMBINASE_DNA_BIND"/>
    <property type="match status" value="1"/>
</dbReference>
<keyword evidence="5" id="KW-1185">Reference proteome</keyword>
<dbReference type="Gene3D" id="3.40.50.1390">
    <property type="entry name" value="Resolvase, N-terminal catalytic domain"/>
    <property type="match status" value="1"/>
</dbReference>
<feature type="coiled-coil region" evidence="1">
    <location>
        <begin position="61"/>
        <end position="88"/>
    </location>
</feature>
<comment type="caution">
    <text evidence="4">The sequence shown here is derived from an EMBL/GenBank/DDBJ whole genome shotgun (WGS) entry which is preliminary data.</text>
</comment>
<dbReference type="PANTHER" id="PTHR30461:SF23">
    <property type="entry name" value="DNA RECOMBINASE-RELATED"/>
    <property type="match status" value="1"/>
</dbReference>